<dbReference type="Gene3D" id="3.30.70.100">
    <property type="match status" value="1"/>
</dbReference>
<dbReference type="Proteomes" id="UP000645612">
    <property type="component" value="Unassembled WGS sequence"/>
</dbReference>
<comment type="caution">
    <text evidence="2">The sequence shown here is derived from an EMBL/GenBank/DDBJ whole genome shotgun (WGS) entry which is preliminary data.</text>
</comment>
<dbReference type="InterPro" id="IPR006121">
    <property type="entry name" value="HMA_dom"/>
</dbReference>
<evidence type="ECO:0000259" key="1">
    <source>
        <dbReference type="PROSITE" id="PS50846"/>
    </source>
</evidence>
<dbReference type="PROSITE" id="PS50846">
    <property type="entry name" value="HMA_2"/>
    <property type="match status" value="1"/>
</dbReference>
<sequence length="82" mass="9026">MFKSVTFEVIGDQRLNCEKCEQRVARLLTPVQGVRQVRAQALEQRIEVLFDTATAEPAALAECLGEAGYETKIVSSTSGPRN</sequence>
<dbReference type="SUPFAM" id="SSF55008">
    <property type="entry name" value="HMA, heavy metal-associated domain"/>
    <property type="match status" value="1"/>
</dbReference>
<dbReference type="GO" id="GO:0046872">
    <property type="term" value="F:metal ion binding"/>
    <property type="evidence" value="ECO:0007669"/>
    <property type="project" value="InterPro"/>
</dbReference>
<protein>
    <submittedName>
        <fullName evidence="2">Heavy-metal-associated domain-containing protein</fullName>
    </submittedName>
</protein>
<dbReference type="Pfam" id="PF00403">
    <property type="entry name" value="HMA"/>
    <property type="match status" value="1"/>
</dbReference>
<proteinExistence type="predicted"/>
<organism evidence="2 3">
    <name type="scientific">Burkholderia cepacia</name>
    <name type="common">Pseudomonas cepacia</name>
    <dbReference type="NCBI Taxonomy" id="292"/>
    <lineage>
        <taxon>Bacteria</taxon>
        <taxon>Pseudomonadati</taxon>
        <taxon>Pseudomonadota</taxon>
        <taxon>Betaproteobacteria</taxon>
        <taxon>Burkholderiales</taxon>
        <taxon>Burkholderiaceae</taxon>
        <taxon>Burkholderia</taxon>
        <taxon>Burkholderia cepacia complex</taxon>
    </lineage>
</organism>
<accession>A0A8I1DNL0</accession>
<dbReference type="RefSeq" id="WP_198110599.1">
    <property type="nucleotide sequence ID" value="NZ_JAEDXF010000012.1"/>
</dbReference>
<dbReference type="EMBL" id="JAEDXG010000017">
    <property type="protein sequence ID" value="MBH9698483.1"/>
    <property type="molecule type" value="Genomic_DNA"/>
</dbReference>
<name>A0A8I1DNL0_BURCE</name>
<dbReference type="AlphaFoldDB" id="A0A8I1DNL0"/>
<reference evidence="2" key="1">
    <citation type="submission" date="2020-12" db="EMBL/GenBank/DDBJ databases">
        <title>Burkholderia cepacia complex in Mexico.</title>
        <authorList>
            <person name="Estrada P."/>
        </authorList>
    </citation>
    <scope>NUCLEOTIDE SEQUENCE</scope>
    <source>
        <strain evidence="2">871</strain>
    </source>
</reference>
<gene>
    <name evidence="2" type="ORF">JAO13_18770</name>
</gene>
<feature type="domain" description="HMA" evidence="1">
    <location>
        <begin position="6"/>
        <end position="72"/>
    </location>
</feature>
<evidence type="ECO:0000313" key="3">
    <source>
        <dbReference type="Proteomes" id="UP000645612"/>
    </source>
</evidence>
<evidence type="ECO:0000313" key="2">
    <source>
        <dbReference type="EMBL" id="MBH9698483.1"/>
    </source>
</evidence>
<dbReference type="InterPro" id="IPR036163">
    <property type="entry name" value="HMA_dom_sf"/>
</dbReference>
<dbReference type="CDD" id="cd00371">
    <property type="entry name" value="HMA"/>
    <property type="match status" value="1"/>
</dbReference>